<reference evidence="2" key="1">
    <citation type="submission" date="2021-10" db="EMBL/GenBank/DDBJ databases">
        <title>Melipona bicolor Genome sequencing and assembly.</title>
        <authorList>
            <person name="Araujo N.S."/>
            <person name="Arias M.C."/>
        </authorList>
    </citation>
    <scope>NUCLEOTIDE SEQUENCE</scope>
    <source>
        <strain evidence="2">USP_2M_L1-L4_2017</strain>
        <tissue evidence="2">Whole body</tissue>
    </source>
</reference>
<feature type="region of interest" description="Disordered" evidence="1">
    <location>
        <begin position="1"/>
        <end position="24"/>
    </location>
</feature>
<evidence type="ECO:0000313" key="3">
    <source>
        <dbReference type="Proteomes" id="UP001177670"/>
    </source>
</evidence>
<keyword evidence="3" id="KW-1185">Reference proteome</keyword>
<dbReference type="AlphaFoldDB" id="A0AA40KI51"/>
<organism evidence="2 3">
    <name type="scientific">Melipona bicolor</name>
    <dbReference type="NCBI Taxonomy" id="60889"/>
    <lineage>
        <taxon>Eukaryota</taxon>
        <taxon>Metazoa</taxon>
        <taxon>Ecdysozoa</taxon>
        <taxon>Arthropoda</taxon>
        <taxon>Hexapoda</taxon>
        <taxon>Insecta</taxon>
        <taxon>Pterygota</taxon>
        <taxon>Neoptera</taxon>
        <taxon>Endopterygota</taxon>
        <taxon>Hymenoptera</taxon>
        <taxon>Apocrita</taxon>
        <taxon>Aculeata</taxon>
        <taxon>Apoidea</taxon>
        <taxon>Anthophila</taxon>
        <taxon>Apidae</taxon>
        <taxon>Melipona</taxon>
    </lineage>
</organism>
<protein>
    <submittedName>
        <fullName evidence="2">Uncharacterized protein</fullName>
    </submittedName>
</protein>
<feature type="compositionally biased region" description="Basic residues" evidence="1">
    <location>
        <begin position="1"/>
        <end position="10"/>
    </location>
</feature>
<dbReference type="Proteomes" id="UP001177670">
    <property type="component" value="Unassembled WGS sequence"/>
</dbReference>
<proteinExistence type="predicted"/>
<accession>A0AA40KI51</accession>
<gene>
    <name evidence="2" type="ORF">K0M31_010541</name>
</gene>
<dbReference type="EMBL" id="JAHYIQ010000027">
    <property type="protein sequence ID" value="KAK1121234.1"/>
    <property type="molecule type" value="Genomic_DNA"/>
</dbReference>
<name>A0AA40KI51_9HYME</name>
<evidence type="ECO:0000313" key="2">
    <source>
        <dbReference type="EMBL" id="KAK1121234.1"/>
    </source>
</evidence>
<comment type="caution">
    <text evidence="2">The sequence shown here is derived from an EMBL/GenBank/DDBJ whole genome shotgun (WGS) entry which is preliminary data.</text>
</comment>
<sequence>MNRAKIHKRQQFQSNKRTANGKRPLSLPKLERVATFRSVCVQHAVINTTPVFQYSLQLCVVSTHPGTRVAKSCPRKTSSWEAGQTSLNIPAKSTDIKRSNQQTIAINHRNGTIIFPWPTLSERSTFFSPPPAVRCRQQYRRQLFPHRAIRQRIFLDELKNRRLAYLCEREWLDTAEHASPFKRTRCKADSIDAATMTLFHGGFFAALRVLSLPAITGMATEKKGKEEKTR</sequence>
<evidence type="ECO:0000256" key="1">
    <source>
        <dbReference type="SAM" id="MobiDB-lite"/>
    </source>
</evidence>